<accession>A0ABS1FZ28</accession>
<dbReference type="RefSeq" id="WP_200248083.1">
    <property type="nucleotide sequence ID" value="NZ_JAENHK010000010.1"/>
</dbReference>
<evidence type="ECO:0000313" key="2">
    <source>
        <dbReference type="EMBL" id="MBK1897707.1"/>
    </source>
</evidence>
<dbReference type="Gene3D" id="3.90.550.10">
    <property type="entry name" value="Spore Coat Polysaccharide Biosynthesis Protein SpsA, Chain A"/>
    <property type="match status" value="1"/>
</dbReference>
<evidence type="ECO:0000313" key="3">
    <source>
        <dbReference type="Proteomes" id="UP000628669"/>
    </source>
</evidence>
<dbReference type="CDD" id="cd00761">
    <property type="entry name" value="Glyco_tranf_GTA_type"/>
    <property type="match status" value="1"/>
</dbReference>
<dbReference type="PANTHER" id="PTHR22916:SF3">
    <property type="entry name" value="UDP-GLCNAC:BETAGAL BETA-1,3-N-ACETYLGLUCOSAMINYLTRANSFERASE-LIKE PROTEIN 1"/>
    <property type="match status" value="1"/>
</dbReference>
<protein>
    <submittedName>
        <fullName evidence="2">Glycosyltransferase family 2 protein</fullName>
    </submittedName>
</protein>
<dbReference type="InterPro" id="IPR029044">
    <property type="entry name" value="Nucleotide-diphossugar_trans"/>
</dbReference>
<evidence type="ECO:0000259" key="1">
    <source>
        <dbReference type="Pfam" id="PF00535"/>
    </source>
</evidence>
<gene>
    <name evidence="2" type="ORF">JHL15_18215</name>
</gene>
<name>A0ABS1FZ28_9FLAO</name>
<reference evidence="3" key="1">
    <citation type="submission" date="2021-01" db="EMBL/GenBank/DDBJ databases">
        <title>Genome public.</title>
        <authorList>
            <person name="Liu C."/>
            <person name="Sun Q."/>
        </authorList>
    </citation>
    <scope>NUCLEOTIDE SEQUENCE [LARGE SCALE GENOMIC DNA]</scope>
    <source>
        <strain evidence="3">YIM B02567</strain>
    </source>
</reference>
<comment type="caution">
    <text evidence="2">The sequence shown here is derived from an EMBL/GenBank/DDBJ whole genome shotgun (WGS) entry which is preliminary data.</text>
</comment>
<dbReference type="EMBL" id="JAENHK010000010">
    <property type="protein sequence ID" value="MBK1897707.1"/>
    <property type="molecule type" value="Genomic_DNA"/>
</dbReference>
<dbReference type="InterPro" id="IPR001173">
    <property type="entry name" value="Glyco_trans_2-like"/>
</dbReference>
<dbReference type="SUPFAM" id="SSF53448">
    <property type="entry name" value="Nucleotide-diphospho-sugar transferases"/>
    <property type="match status" value="1"/>
</dbReference>
<dbReference type="Proteomes" id="UP000628669">
    <property type="component" value="Unassembled WGS sequence"/>
</dbReference>
<dbReference type="PANTHER" id="PTHR22916">
    <property type="entry name" value="GLYCOSYLTRANSFERASE"/>
    <property type="match status" value="1"/>
</dbReference>
<feature type="domain" description="Glycosyltransferase 2-like" evidence="1">
    <location>
        <begin position="6"/>
        <end position="116"/>
    </location>
</feature>
<dbReference type="Pfam" id="PF00535">
    <property type="entry name" value="Glycos_transf_2"/>
    <property type="match status" value="1"/>
</dbReference>
<proteinExistence type="predicted"/>
<sequence>MTKLLSIIIATRNREYYCIEAIKSILALNSDCIEICVADNSESDEVEDFVKDLNSDIIRYIHNREKLTFIENFNFAVGLAQGTYLVNIGDDDSILPEIINVVQWANENNVDTITPKNTIAYYWPNADKNFPLGYMTIPFYEKKLRKADSKGALKKLLENGIVNYMFYDVPKIYHGIVKRDIMEKIKNITGSYFGGLSPDIFSVICIALITSNHYVMDSPLTIAGVCPSSGSADQLKGKHCGELSDMPHIQNRKEPYQWDKDIPEFYSVTTIWGDSGLNAIDSMKFSEFRKYFNVYPLIAQALLMNRNQILQLMLKKAEKLRTGKGIGKLSFWSGVIFNIIKQIINKIQRVYTEKMIKRTTFVNEVNDIHKAISIFEKSVQKNK</sequence>
<keyword evidence="3" id="KW-1185">Reference proteome</keyword>
<organism evidence="2 3">
    <name type="scientific">Chryseobacterium paridis</name>
    <dbReference type="NCBI Taxonomy" id="2800328"/>
    <lineage>
        <taxon>Bacteria</taxon>
        <taxon>Pseudomonadati</taxon>
        <taxon>Bacteroidota</taxon>
        <taxon>Flavobacteriia</taxon>
        <taxon>Flavobacteriales</taxon>
        <taxon>Weeksellaceae</taxon>
        <taxon>Chryseobacterium group</taxon>
        <taxon>Chryseobacterium</taxon>
    </lineage>
</organism>